<evidence type="ECO:0000259" key="1">
    <source>
        <dbReference type="PROSITE" id="PS51782"/>
    </source>
</evidence>
<dbReference type="CDD" id="cd00118">
    <property type="entry name" value="LysM"/>
    <property type="match status" value="3"/>
</dbReference>
<dbReference type="SUPFAM" id="SSF53955">
    <property type="entry name" value="Lysozyme-like"/>
    <property type="match status" value="1"/>
</dbReference>
<dbReference type="SMART" id="SM00257">
    <property type="entry name" value="LysM"/>
    <property type="match status" value="3"/>
</dbReference>
<proteinExistence type="predicted"/>
<dbReference type="InterPro" id="IPR018392">
    <property type="entry name" value="LysM"/>
</dbReference>
<dbReference type="Gene3D" id="1.10.530.10">
    <property type="match status" value="1"/>
</dbReference>
<gene>
    <name evidence="2" type="ORF">EBM89_08770</name>
</gene>
<evidence type="ECO:0000313" key="2">
    <source>
        <dbReference type="EMBL" id="RMI09808.1"/>
    </source>
</evidence>
<dbReference type="SUPFAM" id="SSF54106">
    <property type="entry name" value="LysM domain"/>
    <property type="match status" value="3"/>
</dbReference>
<dbReference type="Pfam" id="PF01476">
    <property type="entry name" value="LysM"/>
    <property type="match status" value="3"/>
</dbReference>
<dbReference type="AlphaFoldDB" id="A0A3M2JHN5"/>
<protein>
    <submittedName>
        <fullName evidence="2">LysM peptidoglycan-binding domain-containing protein</fullName>
    </submittedName>
</protein>
<comment type="caution">
    <text evidence="2">The sequence shown here is derived from an EMBL/GenBank/DDBJ whole genome shotgun (WGS) entry which is preliminary data.</text>
</comment>
<dbReference type="Proteomes" id="UP000269289">
    <property type="component" value="Unassembled WGS sequence"/>
</dbReference>
<dbReference type="InterPro" id="IPR008258">
    <property type="entry name" value="Transglycosylase_SLT_dom_1"/>
</dbReference>
<dbReference type="InterPro" id="IPR036779">
    <property type="entry name" value="LysM_dom_sf"/>
</dbReference>
<feature type="domain" description="LysM" evidence="1">
    <location>
        <begin position="178"/>
        <end position="222"/>
    </location>
</feature>
<dbReference type="EMBL" id="RFFI01000039">
    <property type="protein sequence ID" value="RMI09808.1"/>
    <property type="molecule type" value="Genomic_DNA"/>
</dbReference>
<feature type="domain" description="LysM" evidence="1">
    <location>
        <begin position="53"/>
        <end position="97"/>
    </location>
</feature>
<dbReference type="Gene3D" id="3.10.350.10">
    <property type="entry name" value="LysM domain"/>
    <property type="match status" value="3"/>
</dbReference>
<dbReference type="OrthoDB" id="5244690at2"/>
<dbReference type="GO" id="GO:0008932">
    <property type="term" value="F:lytic endotransglycosylase activity"/>
    <property type="evidence" value="ECO:0007669"/>
    <property type="project" value="TreeGrafter"/>
</dbReference>
<name>A0A3M2JHN5_9CELL</name>
<accession>A0A3M2JHN5</accession>
<dbReference type="Pfam" id="PF01464">
    <property type="entry name" value="SLT"/>
    <property type="match status" value="1"/>
</dbReference>
<dbReference type="PANTHER" id="PTHR33734">
    <property type="entry name" value="LYSM DOMAIN-CONTAINING GPI-ANCHORED PROTEIN 2"/>
    <property type="match status" value="1"/>
</dbReference>
<dbReference type="CDD" id="cd00254">
    <property type="entry name" value="LT-like"/>
    <property type="match status" value="1"/>
</dbReference>
<keyword evidence="3" id="KW-1185">Reference proteome</keyword>
<dbReference type="PANTHER" id="PTHR33734:SF22">
    <property type="entry name" value="MEMBRANE-BOUND LYTIC MUREIN TRANSGLYCOSYLASE D"/>
    <property type="match status" value="1"/>
</dbReference>
<dbReference type="InterPro" id="IPR023346">
    <property type="entry name" value="Lysozyme-like_dom_sf"/>
</dbReference>
<evidence type="ECO:0000313" key="3">
    <source>
        <dbReference type="Proteomes" id="UP000269289"/>
    </source>
</evidence>
<dbReference type="RefSeq" id="WP_122149061.1">
    <property type="nucleotide sequence ID" value="NZ_RFFI01000039.1"/>
</dbReference>
<reference evidence="2 3" key="1">
    <citation type="submission" date="2018-10" db="EMBL/GenBank/DDBJ databases">
        <title>Isolation, diversity and antifungal activity of actinobacteria from wheat.</title>
        <authorList>
            <person name="Han C."/>
        </authorList>
    </citation>
    <scope>NUCLEOTIDE SEQUENCE [LARGE SCALE GENOMIC DNA]</scope>
    <source>
        <strain evidence="2 3">NEAU-YY56</strain>
    </source>
</reference>
<dbReference type="PROSITE" id="PS51782">
    <property type="entry name" value="LYSM"/>
    <property type="match status" value="3"/>
</dbReference>
<sequence>MTQTALALTDQAVPATPARAAGRRGRLLASGTGAIAIAAVAVTATGGAAHADEQYTVRSGDTVSHIASAHGTTVSAVRSANGLDARAFIREGQRLTIPTGSTASSAPATTAAGGSHTVASGETVSAIAKRYGTTVAAITSANGLDSRAFIRVGQSLTIPGAGAATTAAPAATTTATGGNHTVASGETVSAIAKRYGTTVAAITSANGLDSRAFIRVGQSLTIPGAGATTTTATASSTTPTSGLVGNTFLGRTYAPSVVASANQNKAALIAMGVPSKADMQAKVAATARSMGVDPALAQAIAFQESGFNHTSVSPANAIGTMQVIPTSGEWASQLVGRDINLLDPDDNVVAGVAIIRQLVRSSPDLQTAIASYYQGAGSVKRNGMFSDTRRYVANVQTHMARF</sequence>
<feature type="domain" description="LysM" evidence="1">
    <location>
        <begin position="114"/>
        <end position="158"/>
    </location>
</feature>
<organism evidence="2 3">
    <name type="scientific">Cellulomonas triticagri</name>
    <dbReference type="NCBI Taxonomy" id="2483352"/>
    <lineage>
        <taxon>Bacteria</taxon>
        <taxon>Bacillati</taxon>
        <taxon>Actinomycetota</taxon>
        <taxon>Actinomycetes</taxon>
        <taxon>Micrococcales</taxon>
        <taxon>Cellulomonadaceae</taxon>
        <taxon>Cellulomonas</taxon>
    </lineage>
</organism>